<comment type="caution">
    <text evidence="1">The sequence shown here is derived from an EMBL/GenBank/DDBJ whole genome shotgun (WGS) entry which is preliminary data.</text>
</comment>
<organism evidence="1 2">
    <name type="scientific">Trametes sanguinea</name>
    <dbReference type="NCBI Taxonomy" id="158606"/>
    <lineage>
        <taxon>Eukaryota</taxon>
        <taxon>Fungi</taxon>
        <taxon>Dikarya</taxon>
        <taxon>Basidiomycota</taxon>
        <taxon>Agaricomycotina</taxon>
        <taxon>Agaricomycetes</taxon>
        <taxon>Polyporales</taxon>
        <taxon>Polyporaceae</taxon>
        <taxon>Trametes</taxon>
    </lineage>
</organism>
<dbReference type="EMBL" id="JANSHE010000464">
    <property type="protein sequence ID" value="KAJ3010518.1"/>
    <property type="molecule type" value="Genomic_DNA"/>
</dbReference>
<proteinExistence type="predicted"/>
<accession>A0ACC1Q6D5</accession>
<sequence>MSERARHEQAVSGQLGSQAGEMRCHLMSQVTSDACTPEYVEACPTNAMTHPGSGELEDRVELWWRTRFGYTHKWPRRSILGNDRAVLSLSFALPHEYRAKSSHRAIASMSHRFRHRESGDRPYPQSPISPPALGVGSVLITMQRGVRRDMSYVVDIIA</sequence>
<reference evidence="1" key="1">
    <citation type="submission" date="2022-08" db="EMBL/GenBank/DDBJ databases">
        <title>Genome Sequence of Pycnoporus sanguineus.</title>
        <authorList>
            <person name="Buettner E."/>
        </authorList>
    </citation>
    <scope>NUCLEOTIDE SEQUENCE</scope>
    <source>
        <strain evidence="1">CG-C14</strain>
    </source>
</reference>
<evidence type="ECO:0000313" key="2">
    <source>
        <dbReference type="Proteomes" id="UP001144978"/>
    </source>
</evidence>
<protein>
    <submittedName>
        <fullName evidence="1">Uncharacterized protein</fullName>
    </submittedName>
</protein>
<name>A0ACC1Q6D5_9APHY</name>
<keyword evidence="2" id="KW-1185">Reference proteome</keyword>
<gene>
    <name evidence="1" type="ORF">NUW54_g2458</name>
</gene>
<dbReference type="Proteomes" id="UP001144978">
    <property type="component" value="Unassembled WGS sequence"/>
</dbReference>
<evidence type="ECO:0000313" key="1">
    <source>
        <dbReference type="EMBL" id="KAJ3010518.1"/>
    </source>
</evidence>